<feature type="domain" description="DUF397" evidence="1">
    <location>
        <begin position="35"/>
        <end position="88"/>
    </location>
</feature>
<evidence type="ECO:0000313" key="2">
    <source>
        <dbReference type="EMBL" id="MFC4910872.1"/>
    </source>
</evidence>
<reference evidence="3" key="1">
    <citation type="journal article" date="2019" name="Int. J. Syst. Evol. Microbiol.">
        <title>The Global Catalogue of Microorganisms (GCM) 10K type strain sequencing project: providing services to taxonomists for standard genome sequencing and annotation.</title>
        <authorList>
            <consortium name="The Broad Institute Genomics Platform"/>
            <consortium name="The Broad Institute Genome Sequencing Center for Infectious Disease"/>
            <person name="Wu L."/>
            <person name="Ma J."/>
        </authorList>
    </citation>
    <scope>NUCLEOTIDE SEQUENCE [LARGE SCALE GENOMIC DNA]</scope>
    <source>
        <strain evidence="3">KLKA75</strain>
    </source>
</reference>
<name>A0ABV9U3E4_9ACTN</name>
<comment type="caution">
    <text evidence="2">The sequence shown here is derived from an EMBL/GenBank/DDBJ whole genome shotgun (WGS) entry which is preliminary data.</text>
</comment>
<dbReference type="Pfam" id="PF04149">
    <property type="entry name" value="DUF397"/>
    <property type="match status" value="1"/>
</dbReference>
<dbReference type="Proteomes" id="UP001595872">
    <property type="component" value="Unassembled WGS sequence"/>
</dbReference>
<proteinExistence type="predicted"/>
<evidence type="ECO:0000313" key="3">
    <source>
        <dbReference type="Proteomes" id="UP001595872"/>
    </source>
</evidence>
<evidence type="ECO:0000259" key="1">
    <source>
        <dbReference type="Pfam" id="PF04149"/>
    </source>
</evidence>
<dbReference type="InterPro" id="IPR007278">
    <property type="entry name" value="DUF397"/>
</dbReference>
<accession>A0ABV9U3E4</accession>
<dbReference type="RefSeq" id="WP_378259525.1">
    <property type="nucleotide sequence ID" value="NZ_JBHSIT010000008.1"/>
</dbReference>
<protein>
    <submittedName>
        <fullName evidence="2">DUF397 domain-containing protein</fullName>
    </submittedName>
</protein>
<gene>
    <name evidence="2" type="ORF">ACFPCY_26410</name>
</gene>
<keyword evidence="3" id="KW-1185">Reference proteome</keyword>
<sequence length="101" mass="11103">MMLPTDEPPLPTGDGRPHAVPYPYNGMPATNLRGARWLKSRRSNSQGNCVEIAELPGDRVAMRNSRHPEGPALIYTRPEIEALILGAKDGDFDHLITPSDN</sequence>
<dbReference type="EMBL" id="JBHSIT010000008">
    <property type="protein sequence ID" value="MFC4910872.1"/>
    <property type="molecule type" value="Genomic_DNA"/>
</dbReference>
<organism evidence="2 3">
    <name type="scientific">Actinomadura gamaensis</name>
    <dbReference type="NCBI Taxonomy" id="1763541"/>
    <lineage>
        <taxon>Bacteria</taxon>
        <taxon>Bacillati</taxon>
        <taxon>Actinomycetota</taxon>
        <taxon>Actinomycetes</taxon>
        <taxon>Streptosporangiales</taxon>
        <taxon>Thermomonosporaceae</taxon>
        <taxon>Actinomadura</taxon>
    </lineage>
</organism>